<dbReference type="EMBL" id="BGZK01000273">
    <property type="protein sequence ID" value="GBP33433.1"/>
    <property type="molecule type" value="Genomic_DNA"/>
</dbReference>
<name>A0A4C1V3N9_EUMVA</name>
<protein>
    <submittedName>
        <fullName evidence="1">Uncharacterized protein</fullName>
    </submittedName>
</protein>
<reference evidence="1 2" key="1">
    <citation type="journal article" date="2019" name="Commun. Biol.">
        <title>The bagworm genome reveals a unique fibroin gene that provides high tensile strength.</title>
        <authorList>
            <person name="Kono N."/>
            <person name="Nakamura H."/>
            <person name="Ohtoshi R."/>
            <person name="Tomita M."/>
            <person name="Numata K."/>
            <person name="Arakawa K."/>
        </authorList>
    </citation>
    <scope>NUCLEOTIDE SEQUENCE [LARGE SCALE GENOMIC DNA]</scope>
</reference>
<accession>A0A4C1V3N9</accession>
<sequence length="253" mass="28364">MIAMLREDLNMGNKVNVVLFGVVNSIIQHEARKGRWTRFIVVQRRFCDSAHTTKVVSVGPWEAVQAFGGKLQRRSVAGERNTRAAVIYDCRAPQPYLIPRSRGNNHENQQKIHSKIDGAALQYPSWSSPCFEIKRLVSPVLGCTGTGSERRRMVIFDINECIIYVKVTCSKTQSHAIGGRVLARVCPKTYTKFNDKQLARRHNRIRGAGRNAATTDNATNVSLRGADPFRGIKVAGEDYKGLRRAYFTKPCSV</sequence>
<evidence type="ECO:0000313" key="1">
    <source>
        <dbReference type="EMBL" id="GBP33433.1"/>
    </source>
</evidence>
<proteinExistence type="predicted"/>
<gene>
    <name evidence="1" type="ORF">EVAR_6781_1</name>
</gene>
<evidence type="ECO:0000313" key="2">
    <source>
        <dbReference type="Proteomes" id="UP000299102"/>
    </source>
</evidence>
<keyword evidence="2" id="KW-1185">Reference proteome</keyword>
<dbReference type="Proteomes" id="UP000299102">
    <property type="component" value="Unassembled WGS sequence"/>
</dbReference>
<dbReference type="AlphaFoldDB" id="A0A4C1V3N9"/>
<organism evidence="1 2">
    <name type="scientific">Eumeta variegata</name>
    <name type="common">Bagworm moth</name>
    <name type="synonym">Eumeta japonica</name>
    <dbReference type="NCBI Taxonomy" id="151549"/>
    <lineage>
        <taxon>Eukaryota</taxon>
        <taxon>Metazoa</taxon>
        <taxon>Ecdysozoa</taxon>
        <taxon>Arthropoda</taxon>
        <taxon>Hexapoda</taxon>
        <taxon>Insecta</taxon>
        <taxon>Pterygota</taxon>
        <taxon>Neoptera</taxon>
        <taxon>Endopterygota</taxon>
        <taxon>Lepidoptera</taxon>
        <taxon>Glossata</taxon>
        <taxon>Ditrysia</taxon>
        <taxon>Tineoidea</taxon>
        <taxon>Psychidae</taxon>
        <taxon>Oiketicinae</taxon>
        <taxon>Eumeta</taxon>
    </lineage>
</organism>
<comment type="caution">
    <text evidence="1">The sequence shown here is derived from an EMBL/GenBank/DDBJ whole genome shotgun (WGS) entry which is preliminary data.</text>
</comment>